<name>A0A382F898_9ZZZZ</name>
<evidence type="ECO:0000256" key="2">
    <source>
        <dbReference type="ARBA" id="ARBA00023002"/>
    </source>
</evidence>
<proteinExistence type="inferred from homology"/>
<dbReference type="InterPro" id="IPR036291">
    <property type="entry name" value="NAD(P)-bd_dom_sf"/>
</dbReference>
<organism evidence="3">
    <name type="scientific">marine metagenome</name>
    <dbReference type="NCBI Taxonomy" id="408172"/>
    <lineage>
        <taxon>unclassified sequences</taxon>
        <taxon>metagenomes</taxon>
        <taxon>ecological metagenomes</taxon>
    </lineage>
</organism>
<reference evidence="3" key="1">
    <citation type="submission" date="2018-05" db="EMBL/GenBank/DDBJ databases">
        <authorList>
            <person name="Lanie J.A."/>
            <person name="Ng W.-L."/>
            <person name="Kazmierczak K.M."/>
            <person name="Andrzejewski T.M."/>
            <person name="Davidsen T.M."/>
            <person name="Wayne K.J."/>
            <person name="Tettelin H."/>
            <person name="Glass J.I."/>
            <person name="Rusch D."/>
            <person name="Podicherti R."/>
            <person name="Tsui H.-C.T."/>
            <person name="Winkler M.E."/>
        </authorList>
    </citation>
    <scope>NUCLEOTIDE SEQUENCE</scope>
</reference>
<gene>
    <name evidence="3" type="ORF">METZ01_LOCUS212130</name>
</gene>
<feature type="non-terminal residue" evidence="3">
    <location>
        <position position="40"/>
    </location>
</feature>
<dbReference type="PANTHER" id="PTHR43115:SF4">
    <property type="entry name" value="DEHYDROGENASE_REDUCTASE SDR FAMILY MEMBER 11"/>
    <property type="match status" value="1"/>
</dbReference>
<dbReference type="EMBL" id="UINC01048579">
    <property type="protein sequence ID" value="SVB59276.1"/>
    <property type="molecule type" value="Genomic_DNA"/>
</dbReference>
<dbReference type="InterPro" id="IPR002347">
    <property type="entry name" value="SDR_fam"/>
</dbReference>
<dbReference type="GO" id="GO:0016491">
    <property type="term" value="F:oxidoreductase activity"/>
    <property type="evidence" value="ECO:0007669"/>
    <property type="project" value="UniProtKB-KW"/>
</dbReference>
<accession>A0A382F898</accession>
<comment type="similarity">
    <text evidence="1">Belongs to the short-chain dehydrogenases/reductases (SDR) family.</text>
</comment>
<dbReference type="Gene3D" id="3.40.50.720">
    <property type="entry name" value="NAD(P)-binding Rossmann-like Domain"/>
    <property type="match status" value="1"/>
</dbReference>
<dbReference type="Pfam" id="PF00106">
    <property type="entry name" value="adh_short"/>
    <property type="match status" value="1"/>
</dbReference>
<dbReference type="PANTHER" id="PTHR43115">
    <property type="entry name" value="DEHYDROGENASE/REDUCTASE SDR FAMILY MEMBER 11"/>
    <property type="match status" value="1"/>
</dbReference>
<sequence length="40" mass="4252">MSSNIDKVVIVTGASSGIGEATARMLVERGFKVMLAARRE</sequence>
<evidence type="ECO:0008006" key="4">
    <source>
        <dbReference type="Google" id="ProtNLM"/>
    </source>
</evidence>
<keyword evidence="2" id="KW-0560">Oxidoreductase</keyword>
<protein>
    <recommendedName>
        <fullName evidence="4">SDR family NAD(P)-dependent oxidoreductase</fullName>
    </recommendedName>
</protein>
<dbReference type="SUPFAM" id="SSF51735">
    <property type="entry name" value="NAD(P)-binding Rossmann-fold domains"/>
    <property type="match status" value="1"/>
</dbReference>
<dbReference type="AlphaFoldDB" id="A0A382F898"/>
<evidence type="ECO:0000313" key="3">
    <source>
        <dbReference type="EMBL" id="SVB59276.1"/>
    </source>
</evidence>
<evidence type="ECO:0000256" key="1">
    <source>
        <dbReference type="ARBA" id="ARBA00006484"/>
    </source>
</evidence>